<dbReference type="AlphaFoldDB" id="A0AAU9LB68"/>
<sequence length="235" mass="23560">MNLAAIISSAATLIALTNANACDVTALQPLLVSPNTTTCSTNSNYVMSSMKTPTDHQMDIICTDPACQSVISQLMTVAPNECTLGPFSLYADLIKPLNDHCKDMVGSTTGSSSDDGSQTTTSSPTTTTTTTTNNNTVPPTPSTPQGTTVNPAAPSTAAQTEANSANLSSDSANSLSDSANSLSDSANSLIDSANSLSNSANSPSDSANTEPPSSGATIVTVSAGAVVAAVVATLF</sequence>
<evidence type="ECO:0000256" key="4">
    <source>
        <dbReference type="ARBA" id="ARBA00022978"/>
    </source>
</evidence>
<dbReference type="InterPro" id="IPR036470">
    <property type="entry name" value="Elicitin_sf"/>
</dbReference>
<evidence type="ECO:0000256" key="2">
    <source>
        <dbReference type="ARBA" id="ARBA00009544"/>
    </source>
</evidence>
<feature type="compositionally biased region" description="Low complexity" evidence="6">
    <location>
        <begin position="162"/>
        <end position="208"/>
    </location>
</feature>
<evidence type="ECO:0000256" key="5">
    <source>
        <dbReference type="ARBA" id="ARBA00023157"/>
    </source>
</evidence>
<feature type="region of interest" description="Disordered" evidence="6">
    <location>
        <begin position="105"/>
        <end position="214"/>
    </location>
</feature>
<keyword evidence="3" id="KW-0964">Secreted</keyword>
<comment type="similarity">
    <text evidence="2">Belongs to the elicitin family.</text>
</comment>
<comment type="caution">
    <text evidence="8">The sequence shown here is derived from an EMBL/GenBank/DDBJ whole genome shotgun (WGS) entry which is preliminary data.</text>
</comment>
<dbReference type="GO" id="GO:0005576">
    <property type="term" value="C:extracellular region"/>
    <property type="evidence" value="ECO:0007669"/>
    <property type="project" value="UniProtKB-SubCell"/>
</dbReference>
<evidence type="ECO:0000256" key="1">
    <source>
        <dbReference type="ARBA" id="ARBA00004613"/>
    </source>
</evidence>
<evidence type="ECO:0000256" key="3">
    <source>
        <dbReference type="ARBA" id="ARBA00022525"/>
    </source>
</evidence>
<feature type="compositionally biased region" description="Low complexity" evidence="6">
    <location>
        <begin position="105"/>
        <end position="137"/>
    </location>
</feature>
<proteinExistence type="inferred from homology"/>
<dbReference type="Pfam" id="PF00964">
    <property type="entry name" value="Elicitin"/>
    <property type="match status" value="1"/>
</dbReference>
<organism evidence="8 9">
    <name type="scientific">Peronospora belbahrii</name>
    <dbReference type="NCBI Taxonomy" id="622444"/>
    <lineage>
        <taxon>Eukaryota</taxon>
        <taxon>Sar</taxon>
        <taxon>Stramenopiles</taxon>
        <taxon>Oomycota</taxon>
        <taxon>Peronosporomycetes</taxon>
        <taxon>Peronosporales</taxon>
        <taxon>Peronosporaceae</taxon>
        <taxon>Peronospora</taxon>
    </lineage>
</organism>
<keyword evidence="4" id="KW-0928">Hypersensitive response elicitation</keyword>
<evidence type="ECO:0000256" key="6">
    <source>
        <dbReference type="SAM" id="MobiDB-lite"/>
    </source>
</evidence>
<dbReference type="Proteomes" id="UP001160483">
    <property type="component" value="Unassembled WGS sequence"/>
</dbReference>
<gene>
    <name evidence="8" type="ORF">PBS003_LOCUS8967</name>
</gene>
<dbReference type="EMBL" id="CAKKTJ010000333">
    <property type="protein sequence ID" value="CAH0482373.1"/>
    <property type="molecule type" value="Genomic_DNA"/>
</dbReference>
<keyword evidence="7" id="KW-0732">Signal</keyword>
<accession>A0AAU9LB68</accession>
<dbReference type="SUPFAM" id="SSF48647">
    <property type="entry name" value="Fungal elicitin"/>
    <property type="match status" value="1"/>
</dbReference>
<feature type="signal peptide" evidence="7">
    <location>
        <begin position="1"/>
        <end position="21"/>
    </location>
</feature>
<dbReference type="Gene3D" id="1.10.239.10">
    <property type="entry name" value="Elicitin domain"/>
    <property type="match status" value="1"/>
</dbReference>
<dbReference type="SMART" id="SM01187">
    <property type="entry name" value="Elicitin"/>
    <property type="match status" value="1"/>
</dbReference>
<dbReference type="GO" id="GO:0052040">
    <property type="term" value="P:symbiont-mediated perturbation of host programmed cell death"/>
    <property type="evidence" value="ECO:0007669"/>
    <property type="project" value="UniProtKB-KW"/>
</dbReference>
<evidence type="ECO:0008006" key="10">
    <source>
        <dbReference type="Google" id="ProtNLM"/>
    </source>
</evidence>
<reference evidence="8" key="1">
    <citation type="submission" date="2021-11" db="EMBL/GenBank/DDBJ databases">
        <authorList>
            <person name="Islam A."/>
            <person name="Islam S."/>
            <person name="Flora M.S."/>
            <person name="Rahman M."/>
            <person name="Ziaur R.M."/>
            <person name="Epstein J.H."/>
            <person name="Hassan M."/>
            <person name="Klassen M."/>
            <person name="Woodard K."/>
            <person name="Webb A."/>
            <person name="Webby R.J."/>
            <person name="El Zowalaty M.E."/>
        </authorList>
    </citation>
    <scope>NUCLEOTIDE SEQUENCE</scope>
    <source>
        <strain evidence="8">Pbs3</strain>
    </source>
</reference>
<evidence type="ECO:0000313" key="9">
    <source>
        <dbReference type="Proteomes" id="UP001160483"/>
    </source>
</evidence>
<feature type="chain" id="PRO_5043347598" description="Elicitin" evidence="7">
    <location>
        <begin position="22"/>
        <end position="235"/>
    </location>
</feature>
<evidence type="ECO:0000313" key="8">
    <source>
        <dbReference type="EMBL" id="CAH0482373.1"/>
    </source>
</evidence>
<comment type="subcellular location">
    <subcellularLocation>
        <location evidence="1">Secreted</location>
    </subcellularLocation>
</comment>
<name>A0AAU9LB68_9STRA</name>
<keyword evidence="5" id="KW-1015">Disulfide bond</keyword>
<evidence type="ECO:0000256" key="7">
    <source>
        <dbReference type="SAM" id="SignalP"/>
    </source>
</evidence>
<dbReference type="InterPro" id="IPR002200">
    <property type="entry name" value="Elicitin"/>
</dbReference>
<protein>
    <recommendedName>
        <fullName evidence="10">Elicitin</fullName>
    </recommendedName>
</protein>